<dbReference type="Gene3D" id="3.40.50.1110">
    <property type="entry name" value="SGNH hydrolase"/>
    <property type="match status" value="1"/>
</dbReference>
<feature type="domain" description="SGNH hydrolase-type esterase" evidence="2">
    <location>
        <begin position="53"/>
        <end position="202"/>
    </location>
</feature>
<dbReference type="InterPro" id="IPR051532">
    <property type="entry name" value="Ester_Hydrolysis_Enzymes"/>
</dbReference>
<dbReference type="PANTHER" id="PTHR30383">
    <property type="entry name" value="THIOESTERASE 1/PROTEASE 1/LYSOPHOSPHOLIPASE L1"/>
    <property type="match status" value="1"/>
</dbReference>
<dbReference type="KEGG" id="cbat:M666_18865"/>
<reference evidence="3 4" key="1">
    <citation type="journal article" date="2014" name="Environ. Microbiol.">
        <title>Contrasting genomic patterns and infection strategies of two co-existing Bacteroidetes podovirus genera.</title>
        <authorList>
            <person name="Holmfeldt K."/>
            <person name="Howard-Varona C."/>
            <person name="Solonenko N."/>
            <person name="Sullivan M.B."/>
        </authorList>
    </citation>
    <scope>NUCLEOTIDE SEQUENCE [LARGE SCALE GENOMIC DNA]</scope>
    <source>
        <strain evidence="3 4">18</strain>
    </source>
</reference>
<dbReference type="AlphaFoldDB" id="A0AAU8S6C5"/>
<evidence type="ECO:0000313" key="4">
    <source>
        <dbReference type="Proteomes" id="UP000030786"/>
    </source>
</evidence>
<dbReference type="Pfam" id="PF13472">
    <property type="entry name" value="Lipase_GDSL_2"/>
    <property type="match status" value="1"/>
</dbReference>
<dbReference type="InterPro" id="IPR036514">
    <property type="entry name" value="SGNH_hydro_sf"/>
</dbReference>
<dbReference type="InterPro" id="IPR013830">
    <property type="entry name" value="SGNH_hydro"/>
</dbReference>
<evidence type="ECO:0000256" key="1">
    <source>
        <dbReference type="SAM" id="SignalP"/>
    </source>
</evidence>
<gene>
    <name evidence="3" type="ORF">M666_18865</name>
</gene>
<feature type="chain" id="PRO_5043426041" evidence="1">
    <location>
        <begin position="16"/>
        <end position="212"/>
    </location>
</feature>
<accession>A0AAU8S6C5</accession>
<protein>
    <submittedName>
        <fullName evidence="3">G-D-S-L family lipolytic protein</fullName>
    </submittedName>
</protein>
<dbReference type="SUPFAM" id="SSF52266">
    <property type="entry name" value="SGNH hydrolase"/>
    <property type="match status" value="1"/>
</dbReference>
<evidence type="ECO:0000313" key="3">
    <source>
        <dbReference type="EMBL" id="AIZ43429.1"/>
    </source>
</evidence>
<dbReference type="Proteomes" id="UP000030786">
    <property type="component" value="Chromosome"/>
</dbReference>
<evidence type="ECO:0000259" key="2">
    <source>
        <dbReference type="Pfam" id="PF13472"/>
    </source>
</evidence>
<name>A0AAU8S6C5_9FLAO</name>
<organism evidence="3 4">
    <name type="scientific">Cellulophaga baltica 18</name>
    <dbReference type="NCBI Taxonomy" id="1348584"/>
    <lineage>
        <taxon>Bacteria</taxon>
        <taxon>Pseudomonadati</taxon>
        <taxon>Bacteroidota</taxon>
        <taxon>Flavobacteriia</taxon>
        <taxon>Flavobacteriales</taxon>
        <taxon>Flavobacteriaceae</taxon>
        <taxon>Cellulophaga</taxon>
    </lineage>
</organism>
<sequence>MKFLVLFLVPLFCMAQPNAYFKDEVTAISKKYDSLWDSSRETIVFTGSSSVRMWKTLDQDFPNHQVLNTGFGGSQTIDLLGYTKELIFTYRPKKVFIYEGDNDISSKKRSKEILQTFSELIETIKVNDSTTKVVIISPKPSISRWKYKGKYKRLNRKLKRFCEKNDNLEFANVWDIMLERKKLKKDLFISDGLHMNEKGYQLWHSVIKDYID</sequence>
<keyword evidence="1" id="KW-0732">Signal</keyword>
<dbReference type="RefSeq" id="WP_029445611.1">
    <property type="nucleotide sequence ID" value="NZ_CP009976.1"/>
</dbReference>
<feature type="signal peptide" evidence="1">
    <location>
        <begin position="1"/>
        <end position="15"/>
    </location>
</feature>
<dbReference type="GeneID" id="78062769"/>
<dbReference type="EMBL" id="CP009976">
    <property type="protein sequence ID" value="AIZ43429.1"/>
    <property type="molecule type" value="Genomic_DNA"/>
</dbReference>
<proteinExistence type="predicted"/>
<dbReference type="GO" id="GO:0016788">
    <property type="term" value="F:hydrolase activity, acting on ester bonds"/>
    <property type="evidence" value="ECO:0007669"/>
    <property type="project" value="UniProtKB-ARBA"/>
</dbReference>